<organism evidence="2 3">
    <name type="scientific">Rubroshorea leprosula</name>
    <dbReference type="NCBI Taxonomy" id="152421"/>
    <lineage>
        <taxon>Eukaryota</taxon>
        <taxon>Viridiplantae</taxon>
        <taxon>Streptophyta</taxon>
        <taxon>Embryophyta</taxon>
        <taxon>Tracheophyta</taxon>
        <taxon>Spermatophyta</taxon>
        <taxon>Magnoliopsida</taxon>
        <taxon>eudicotyledons</taxon>
        <taxon>Gunneridae</taxon>
        <taxon>Pentapetalae</taxon>
        <taxon>rosids</taxon>
        <taxon>malvids</taxon>
        <taxon>Malvales</taxon>
        <taxon>Dipterocarpaceae</taxon>
        <taxon>Rubroshorea</taxon>
    </lineage>
</organism>
<gene>
    <name evidence="2" type="ORF">SLEP1_g7893</name>
</gene>
<accession>A0AAV5I640</accession>
<dbReference type="PANTHER" id="PTHR33671:SF3">
    <property type="entry name" value="F28N24.8 PROTEIN"/>
    <property type="match status" value="1"/>
</dbReference>
<dbReference type="Pfam" id="PF05097">
    <property type="entry name" value="DUF688"/>
    <property type="match status" value="2"/>
</dbReference>
<proteinExistence type="predicted"/>
<sequence length="750" mass="82506">MAERKLNLNAPLLSVRRSSSTLASSKGEKGNAKGRSVLDRRYSLPVYKSVVSLDQVAEPGTIPFMWEHIPGKAKGGVKPESNHSEQASVTPRLPPGRALDVIRYPLEKEFENQDVVRSPDGTCSANDNVDKFGCSRGGTDRRWRSDQSEHDEDVYSDALDTLSPTDSLSLNCSISGLSGSGDSVVKPSGAFSMDSQTCDFMMSRFLPAAKAMALEPPQNALKKQPPPVEQPREAKQVVAGDRKPAVNQCESIIIPHYDQWVYEEETESEGGDYNASGNLTSKGCGLFPRLCFKNSLCLLNPVPGLKVRTHSPISSSSLIRKLEPGKAAYKESRSQTVKKHAWNAAYKLKLDRGVQSPKLPRIENKLTSASSHTNSCVRQPKLAGGAQSHKLPRVENKLISASSLANSSDRQPKLDSGAQSPKLPKIGNKLTPASSQFPKSSEQQISRSSSPYRFAGGSRISPYRRERPQSPFRGGGFLGVPKVAENIKVNMLNKDDRISNKYRALSSHQSFKQWQPSGPASSAEKTSYVNTEIFAELSSAHSNSSDIKGQMEYSGKSSEVLLGRRVLEETGTLESSLEGIKCLNISEKSKVSEHDHGSMDYKQTSSSDMPNIRGQAKMMRCLKHDGGIDQETKALECIKVVVYENLNLSTDNELKADDQGECKGVTDPSPPPLPKTPSESWLWRTLPSVTSQNPLMRTYTGTRFRAKREEPKAASTNSTWETIVKTSYLHHDHVRYSEELVTHVSQQPRT</sequence>
<evidence type="ECO:0000313" key="2">
    <source>
        <dbReference type="EMBL" id="GKU94392.1"/>
    </source>
</evidence>
<feature type="compositionally biased region" description="Low complexity" evidence="1">
    <location>
        <begin position="440"/>
        <end position="450"/>
    </location>
</feature>
<reference evidence="2 3" key="1">
    <citation type="journal article" date="2021" name="Commun. Biol.">
        <title>The genome of Shorea leprosula (Dipterocarpaceae) highlights the ecological relevance of drought in aseasonal tropical rainforests.</title>
        <authorList>
            <person name="Ng K.K.S."/>
            <person name="Kobayashi M.J."/>
            <person name="Fawcett J.A."/>
            <person name="Hatakeyama M."/>
            <person name="Paape T."/>
            <person name="Ng C.H."/>
            <person name="Ang C.C."/>
            <person name="Tnah L.H."/>
            <person name="Lee C.T."/>
            <person name="Nishiyama T."/>
            <person name="Sese J."/>
            <person name="O'Brien M.J."/>
            <person name="Copetti D."/>
            <person name="Mohd Noor M.I."/>
            <person name="Ong R.C."/>
            <person name="Putra M."/>
            <person name="Sireger I.Z."/>
            <person name="Indrioko S."/>
            <person name="Kosugi Y."/>
            <person name="Izuno A."/>
            <person name="Isagi Y."/>
            <person name="Lee S.L."/>
            <person name="Shimizu K.K."/>
        </authorList>
    </citation>
    <scope>NUCLEOTIDE SEQUENCE [LARGE SCALE GENOMIC DNA]</scope>
    <source>
        <strain evidence="2">214</strain>
    </source>
</reference>
<evidence type="ECO:0000256" key="1">
    <source>
        <dbReference type="SAM" id="MobiDB-lite"/>
    </source>
</evidence>
<keyword evidence="3" id="KW-1185">Reference proteome</keyword>
<name>A0AAV5I640_9ROSI</name>
<dbReference type="PANTHER" id="PTHR33671">
    <property type="entry name" value="N-METHYLTRANSFERASE, PUTATIVE (DUF688)-RELATED"/>
    <property type="match status" value="1"/>
</dbReference>
<comment type="caution">
    <text evidence="2">The sequence shown here is derived from an EMBL/GenBank/DDBJ whole genome shotgun (WGS) entry which is preliminary data.</text>
</comment>
<dbReference type="Proteomes" id="UP001054252">
    <property type="component" value="Unassembled WGS sequence"/>
</dbReference>
<evidence type="ECO:0000313" key="3">
    <source>
        <dbReference type="Proteomes" id="UP001054252"/>
    </source>
</evidence>
<feature type="region of interest" description="Disordered" evidence="1">
    <location>
        <begin position="657"/>
        <end position="678"/>
    </location>
</feature>
<protein>
    <submittedName>
        <fullName evidence="2">Uncharacterized protein</fullName>
    </submittedName>
</protein>
<dbReference type="AlphaFoldDB" id="A0AAV5I640"/>
<feature type="region of interest" description="Disordered" evidence="1">
    <location>
        <begin position="73"/>
        <end position="96"/>
    </location>
</feature>
<feature type="region of interest" description="Disordered" evidence="1">
    <location>
        <begin position="403"/>
        <end position="477"/>
    </location>
</feature>
<dbReference type="InterPro" id="IPR007789">
    <property type="entry name" value="DUF688"/>
</dbReference>
<dbReference type="EMBL" id="BPVZ01000008">
    <property type="protein sequence ID" value="GKU94392.1"/>
    <property type="molecule type" value="Genomic_DNA"/>
</dbReference>